<accession>A0AAV4TXS6</accession>
<comment type="caution">
    <text evidence="2">The sequence shown here is derived from an EMBL/GenBank/DDBJ whole genome shotgun (WGS) entry which is preliminary data.</text>
</comment>
<evidence type="ECO:0000256" key="1">
    <source>
        <dbReference type="SAM" id="Phobius"/>
    </source>
</evidence>
<keyword evidence="1" id="KW-1133">Transmembrane helix</keyword>
<evidence type="ECO:0000313" key="2">
    <source>
        <dbReference type="EMBL" id="GIY49989.1"/>
    </source>
</evidence>
<feature type="transmembrane region" description="Helical" evidence="1">
    <location>
        <begin position="6"/>
        <end position="25"/>
    </location>
</feature>
<feature type="transmembrane region" description="Helical" evidence="1">
    <location>
        <begin position="137"/>
        <end position="158"/>
    </location>
</feature>
<feature type="transmembrane region" description="Helical" evidence="1">
    <location>
        <begin position="57"/>
        <end position="80"/>
    </location>
</feature>
<feature type="transmembrane region" description="Helical" evidence="1">
    <location>
        <begin position="92"/>
        <end position="116"/>
    </location>
</feature>
<name>A0AAV4TXS6_CAEEX</name>
<dbReference type="AlphaFoldDB" id="A0AAV4TXS6"/>
<reference evidence="2 3" key="1">
    <citation type="submission" date="2021-06" db="EMBL/GenBank/DDBJ databases">
        <title>Caerostris extrusa draft genome.</title>
        <authorList>
            <person name="Kono N."/>
            <person name="Arakawa K."/>
        </authorList>
    </citation>
    <scope>NUCLEOTIDE SEQUENCE [LARGE SCALE GENOMIC DNA]</scope>
</reference>
<gene>
    <name evidence="2" type="primary">AVEN_53302_1</name>
    <name evidence="2" type="ORF">CEXT_300181</name>
</gene>
<keyword evidence="1" id="KW-0472">Membrane</keyword>
<evidence type="ECO:0000313" key="3">
    <source>
        <dbReference type="Proteomes" id="UP001054945"/>
    </source>
</evidence>
<organism evidence="2 3">
    <name type="scientific">Caerostris extrusa</name>
    <name type="common">Bark spider</name>
    <name type="synonym">Caerostris bankana</name>
    <dbReference type="NCBI Taxonomy" id="172846"/>
    <lineage>
        <taxon>Eukaryota</taxon>
        <taxon>Metazoa</taxon>
        <taxon>Ecdysozoa</taxon>
        <taxon>Arthropoda</taxon>
        <taxon>Chelicerata</taxon>
        <taxon>Arachnida</taxon>
        <taxon>Araneae</taxon>
        <taxon>Araneomorphae</taxon>
        <taxon>Entelegynae</taxon>
        <taxon>Araneoidea</taxon>
        <taxon>Araneidae</taxon>
        <taxon>Caerostris</taxon>
    </lineage>
</organism>
<keyword evidence="3" id="KW-1185">Reference proteome</keyword>
<feature type="transmembrane region" description="Helical" evidence="1">
    <location>
        <begin position="164"/>
        <end position="182"/>
    </location>
</feature>
<dbReference type="EMBL" id="BPLR01011920">
    <property type="protein sequence ID" value="GIY49989.1"/>
    <property type="molecule type" value="Genomic_DNA"/>
</dbReference>
<keyword evidence="1" id="KW-0812">Transmembrane</keyword>
<proteinExistence type="predicted"/>
<protein>
    <submittedName>
        <fullName evidence="2">Uncharacterized protein</fullName>
    </submittedName>
</protein>
<dbReference type="Proteomes" id="UP001054945">
    <property type="component" value="Unassembled WGS sequence"/>
</dbReference>
<sequence length="189" mass="21166">MPIFAFAYFYIAVCIDIKCIIKDIGQSMTKSKTIKEDEVLHSYSIIKTSVEQIDKEVCFPVFAVILLHSIYMCFSLYAALDLDKYPGRFERVLILNMSFGAFISFIAMTSSALMVAKTVVELYSSLSIISANNGNAPLLQNYIVISQQGIALTVWGIIPITRSFMFGIIGMLLTYTVMLYGLNPVTKNY</sequence>